<organism evidence="1 2">
    <name type="scientific">Trichuris trichiura</name>
    <name type="common">Whipworm</name>
    <name type="synonym">Trichocephalus trichiurus</name>
    <dbReference type="NCBI Taxonomy" id="36087"/>
    <lineage>
        <taxon>Eukaryota</taxon>
        <taxon>Metazoa</taxon>
        <taxon>Ecdysozoa</taxon>
        <taxon>Nematoda</taxon>
        <taxon>Enoplea</taxon>
        <taxon>Dorylaimia</taxon>
        <taxon>Trichinellida</taxon>
        <taxon>Trichuridae</taxon>
        <taxon>Trichuris</taxon>
    </lineage>
</organism>
<accession>A0A077Z7I8</accession>
<evidence type="ECO:0000313" key="1">
    <source>
        <dbReference type="EMBL" id="CDW56462.1"/>
    </source>
</evidence>
<dbReference type="AlphaFoldDB" id="A0A077Z7I8"/>
<dbReference type="OrthoDB" id="16434at2759"/>
<gene>
    <name evidence="1" type="ORF">TTRE_0000474201</name>
</gene>
<dbReference type="GO" id="GO:0005739">
    <property type="term" value="C:mitochondrion"/>
    <property type="evidence" value="ECO:0007669"/>
    <property type="project" value="InterPro"/>
</dbReference>
<dbReference type="PANTHER" id="PTHR28589">
    <property type="entry name" value="28S RIBOSOMAL PROTEIN S34, MITOCHONDRIAL"/>
    <property type="match status" value="1"/>
</dbReference>
<protein>
    <recommendedName>
        <fullName evidence="3">28S ribosomal protein S34, mitochondrial</fullName>
    </recommendedName>
</protein>
<dbReference type="STRING" id="36087.A0A077Z7I8"/>
<dbReference type="InterPro" id="IPR032053">
    <property type="entry name" value="Ribosomal_mS34"/>
</dbReference>
<dbReference type="GO" id="GO:0003735">
    <property type="term" value="F:structural constituent of ribosome"/>
    <property type="evidence" value="ECO:0007669"/>
    <property type="project" value="InterPro"/>
</dbReference>
<dbReference type="PANTHER" id="PTHR28589:SF1">
    <property type="entry name" value="SMALL RIBOSOMAL SUBUNIT PROTEIN MS34"/>
    <property type="match status" value="1"/>
</dbReference>
<keyword evidence="2" id="KW-1185">Reference proteome</keyword>
<evidence type="ECO:0000313" key="2">
    <source>
        <dbReference type="Proteomes" id="UP000030665"/>
    </source>
</evidence>
<evidence type="ECO:0008006" key="3">
    <source>
        <dbReference type="Google" id="ProtNLM"/>
    </source>
</evidence>
<dbReference type="EMBL" id="HG806042">
    <property type="protein sequence ID" value="CDW56462.1"/>
    <property type="molecule type" value="Genomic_DNA"/>
</dbReference>
<reference evidence="1" key="2">
    <citation type="submission" date="2014-03" db="EMBL/GenBank/DDBJ databases">
        <title>The whipworm genome and dual-species transcriptomics of an intimate host-pathogen interaction.</title>
        <authorList>
            <person name="Foth B.J."/>
            <person name="Tsai I.J."/>
            <person name="Reid A.J."/>
            <person name="Bancroft A.J."/>
            <person name="Nichol S."/>
            <person name="Tracey A."/>
            <person name="Holroyd N."/>
            <person name="Cotton J.A."/>
            <person name="Stanley E.J."/>
            <person name="Zarowiecki M."/>
            <person name="Liu J.Z."/>
            <person name="Huckvale T."/>
            <person name="Cooper P.J."/>
            <person name="Grencis R.K."/>
            <person name="Berriman M."/>
        </authorList>
    </citation>
    <scope>NUCLEOTIDE SEQUENCE [LARGE SCALE GENOMIC DNA]</scope>
</reference>
<name>A0A077Z7I8_TRITR</name>
<sequence length="206" mass="24573">MPIKFIGNYDILAEGKYLFEILAQLRDFGVGRMVTKGIWRRRWPKEFSYCVVRKVEPEMDRWLMHGKMWADWVLRGKPLGVFLFTKELDRCDWHLIHKHEENDFKRPVEPPKLRMPAKIPLPPLERYLQQVRGEDTNKVPKEIRNCPDLDEEFQRADLCFQEREDSLDSDDSSPSKSVYQCFDPSDYLDFYGKELPCKIEKWDAPS</sequence>
<dbReference type="Proteomes" id="UP000030665">
    <property type="component" value="Unassembled WGS sequence"/>
</dbReference>
<proteinExistence type="predicted"/>
<dbReference type="Pfam" id="PF16053">
    <property type="entry name" value="MRP-S34"/>
    <property type="match status" value="1"/>
</dbReference>
<reference evidence="1" key="1">
    <citation type="submission" date="2014-01" db="EMBL/GenBank/DDBJ databases">
        <authorList>
            <person name="Aslett M."/>
        </authorList>
    </citation>
    <scope>NUCLEOTIDE SEQUENCE</scope>
</reference>